<evidence type="ECO:0000256" key="8">
    <source>
        <dbReference type="SAM" id="Phobius"/>
    </source>
</evidence>
<keyword evidence="5 8" id="KW-1133">Transmembrane helix</keyword>
<evidence type="ECO:0008006" key="11">
    <source>
        <dbReference type="Google" id="ProtNLM"/>
    </source>
</evidence>
<evidence type="ECO:0000256" key="7">
    <source>
        <dbReference type="ARBA" id="ARBA00023276"/>
    </source>
</evidence>
<evidence type="ECO:0000256" key="1">
    <source>
        <dbReference type="ARBA" id="ARBA00004411"/>
    </source>
</evidence>
<feature type="transmembrane region" description="Helical" evidence="8">
    <location>
        <begin position="23"/>
        <end position="41"/>
    </location>
</feature>
<dbReference type="EMBL" id="JAVYJV010000011">
    <property type="protein sequence ID" value="KAK4359949.1"/>
    <property type="molecule type" value="Genomic_DNA"/>
</dbReference>
<comment type="caution">
    <text evidence="9">The sequence shown here is derived from an EMBL/GenBank/DDBJ whole genome shotgun (WGS) entry which is preliminary data.</text>
</comment>
<dbReference type="SUPFAM" id="SSF161041">
    <property type="entry name" value="Photosystem II reaction center protein I, PsbI"/>
    <property type="match status" value="1"/>
</dbReference>
<keyword evidence="6 8" id="KW-0472">Membrane</keyword>
<name>A0AAE1VFY3_9SOLA</name>
<dbReference type="PANTHER" id="PTHR35772">
    <property type="entry name" value="PHOTOSYSTEM II REACTION CENTER PROTEIN I"/>
    <property type="match status" value="1"/>
</dbReference>
<dbReference type="HAMAP" id="MF_01316">
    <property type="entry name" value="PSII_PsbI"/>
    <property type="match status" value="1"/>
</dbReference>
<keyword evidence="4 8" id="KW-0812">Transmembrane</keyword>
<proteinExistence type="inferred from homology"/>
<evidence type="ECO:0000256" key="2">
    <source>
        <dbReference type="ARBA" id="ARBA00022469"/>
    </source>
</evidence>
<evidence type="ECO:0000256" key="6">
    <source>
        <dbReference type="ARBA" id="ARBA00023136"/>
    </source>
</evidence>
<dbReference type="GO" id="GO:0015979">
    <property type="term" value="P:photosynthesis"/>
    <property type="evidence" value="ECO:0007669"/>
    <property type="project" value="UniProtKB-KW"/>
</dbReference>
<evidence type="ECO:0000256" key="5">
    <source>
        <dbReference type="ARBA" id="ARBA00022989"/>
    </source>
</evidence>
<comment type="subcellular location">
    <subcellularLocation>
        <location evidence="1">Plastid membrane</location>
        <topology evidence="1">Single-pass membrane protein</topology>
    </subcellularLocation>
</comment>
<dbReference type="PANTHER" id="PTHR35772:SF1">
    <property type="entry name" value="PHOTOSYSTEM II REACTION CENTER PROTEIN I"/>
    <property type="match status" value="1"/>
</dbReference>
<dbReference type="GO" id="GO:0042170">
    <property type="term" value="C:plastid membrane"/>
    <property type="evidence" value="ECO:0007669"/>
    <property type="project" value="UniProtKB-SubCell"/>
</dbReference>
<keyword evidence="2" id="KW-0674">Reaction center</keyword>
<dbReference type="GO" id="GO:0009539">
    <property type="term" value="C:photosystem II reaction center"/>
    <property type="evidence" value="ECO:0007669"/>
    <property type="project" value="InterPro"/>
</dbReference>
<keyword evidence="10" id="KW-1185">Reference proteome</keyword>
<dbReference type="InterPro" id="IPR003686">
    <property type="entry name" value="PSII_PsbI"/>
</dbReference>
<dbReference type="InterPro" id="IPR037271">
    <property type="entry name" value="PSII_PsbI_sf"/>
</dbReference>
<sequence>MDDIFSFFQKNHLGDCVMLTFKLFVYTVVIFFVSLFVFGFLSNDTGRNPGREIN</sequence>
<keyword evidence="3" id="KW-0602">Photosynthesis</keyword>
<evidence type="ECO:0000313" key="10">
    <source>
        <dbReference type="Proteomes" id="UP001291623"/>
    </source>
</evidence>
<evidence type="ECO:0000256" key="4">
    <source>
        <dbReference type="ARBA" id="ARBA00022692"/>
    </source>
</evidence>
<keyword evidence="7" id="KW-0604">Photosystem II</keyword>
<dbReference type="AlphaFoldDB" id="A0AAE1VFY3"/>
<protein>
    <recommendedName>
        <fullName evidence="11">PSII 4.8 kDa protein</fullName>
    </recommendedName>
</protein>
<dbReference type="Proteomes" id="UP001291623">
    <property type="component" value="Unassembled WGS sequence"/>
</dbReference>
<organism evidence="9 10">
    <name type="scientific">Anisodus tanguticus</name>
    <dbReference type="NCBI Taxonomy" id="243964"/>
    <lineage>
        <taxon>Eukaryota</taxon>
        <taxon>Viridiplantae</taxon>
        <taxon>Streptophyta</taxon>
        <taxon>Embryophyta</taxon>
        <taxon>Tracheophyta</taxon>
        <taxon>Spermatophyta</taxon>
        <taxon>Magnoliopsida</taxon>
        <taxon>eudicotyledons</taxon>
        <taxon>Gunneridae</taxon>
        <taxon>Pentapetalae</taxon>
        <taxon>asterids</taxon>
        <taxon>lamiids</taxon>
        <taxon>Solanales</taxon>
        <taxon>Solanaceae</taxon>
        <taxon>Solanoideae</taxon>
        <taxon>Hyoscyameae</taxon>
        <taxon>Anisodus</taxon>
    </lineage>
</organism>
<gene>
    <name evidence="9" type="ORF">RND71_022178</name>
</gene>
<evidence type="ECO:0000313" key="9">
    <source>
        <dbReference type="EMBL" id="KAK4359949.1"/>
    </source>
</evidence>
<dbReference type="Pfam" id="PF02532">
    <property type="entry name" value="PsbI"/>
    <property type="match status" value="1"/>
</dbReference>
<reference evidence="9" key="1">
    <citation type="submission" date="2023-12" db="EMBL/GenBank/DDBJ databases">
        <title>Genome assembly of Anisodus tanguticus.</title>
        <authorList>
            <person name="Wang Y.-J."/>
        </authorList>
    </citation>
    <scope>NUCLEOTIDE SEQUENCE</scope>
    <source>
        <strain evidence="9">KB-2021</strain>
        <tissue evidence="9">Leaf</tissue>
    </source>
</reference>
<accession>A0AAE1VFY3</accession>
<evidence type="ECO:0000256" key="3">
    <source>
        <dbReference type="ARBA" id="ARBA00022531"/>
    </source>
</evidence>